<comment type="subcellular location">
    <subcellularLocation>
        <location evidence="1">Membrane</location>
        <topology evidence="1">Multi-pass membrane protein</topology>
    </subcellularLocation>
</comment>
<dbReference type="PANTHER" id="PTHR38459:SF1">
    <property type="entry name" value="PROPHAGE BACTOPRENOL-LINKED GLUCOSE TRANSLOCASE HOMOLOG"/>
    <property type="match status" value="1"/>
</dbReference>
<evidence type="ECO:0000256" key="1">
    <source>
        <dbReference type="ARBA" id="ARBA00004141"/>
    </source>
</evidence>
<comment type="caution">
    <text evidence="8">The sequence shown here is derived from an EMBL/GenBank/DDBJ whole genome shotgun (WGS) entry which is preliminary data.</text>
</comment>
<proteinExistence type="inferred from homology"/>
<evidence type="ECO:0000259" key="7">
    <source>
        <dbReference type="Pfam" id="PF04138"/>
    </source>
</evidence>
<evidence type="ECO:0000313" key="8">
    <source>
        <dbReference type="EMBL" id="MBV3438482.1"/>
    </source>
</evidence>
<organism evidence="8 9">
    <name type="scientific">Bifidobacterium longum</name>
    <dbReference type="NCBI Taxonomy" id="216816"/>
    <lineage>
        <taxon>Bacteria</taxon>
        <taxon>Bacillati</taxon>
        <taxon>Actinomycetota</taxon>
        <taxon>Actinomycetes</taxon>
        <taxon>Bifidobacteriales</taxon>
        <taxon>Bifidobacteriaceae</taxon>
        <taxon>Bifidobacterium</taxon>
    </lineage>
</organism>
<feature type="transmembrane region" description="Helical" evidence="6">
    <location>
        <begin position="105"/>
        <end position="126"/>
    </location>
</feature>
<name>A0A2N0SSJ5_BIFLN</name>
<evidence type="ECO:0000256" key="4">
    <source>
        <dbReference type="ARBA" id="ARBA00022989"/>
    </source>
</evidence>
<dbReference type="EMBL" id="JAHOFX010000005">
    <property type="protein sequence ID" value="MBV3438482.1"/>
    <property type="molecule type" value="Genomic_DNA"/>
</dbReference>
<keyword evidence="3 6" id="KW-0812">Transmembrane</keyword>
<evidence type="ECO:0000256" key="5">
    <source>
        <dbReference type="ARBA" id="ARBA00023136"/>
    </source>
</evidence>
<dbReference type="GO" id="GO:0005886">
    <property type="term" value="C:plasma membrane"/>
    <property type="evidence" value="ECO:0007669"/>
    <property type="project" value="TreeGrafter"/>
</dbReference>
<accession>A0A2N0SSJ5</accession>
<dbReference type="GO" id="GO:0000271">
    <property type="term" value="P:polysaccharide biosynthetic process"/>
    <property type="evidence" value="ECO:0007669"/>
    <property type="project" value="InterPro"/>
</dbReference>
<dbReference type="PANTHER" id="PTHR38459">
    <property type="entry name" value="PROPHAGE BACTOPRENOL-LINKED GLUCOSE TRANSLOCASE HOMOLOG"/>
    <property type="match status" value="1"/>
</dbReference>
<dbReference type="Proteomes" id="UP001195937">
    <property type="component" value="Unassembled WGS sequence"/>
</dbReference>
<dbReference type="RefSeq" id="WP_101025636.1">
    <property type="nucleotide sequence ID" value="NZ_BAABXE010000001.1"/>
</dbReference>
<feature type="domain" description="GtrA/DPMS transmembrane" evidence="7">
    <location>
        <begin position="18"/>
        <end position="131"/>
    </location>
</feature>
<keyword evidence="4 6" id="KW-1133">Transmembrane helix</keyword>
<feature type="transmembrane region" description="Helical" evidence="6">
    <location>
        <begin position="78"/>
        <end position="99"/>
    </location>
</feature>
<evidence type="ECO:0000256" key="2">
    <source>
        <dbReference type="ARBA" id="ARBA00009399"/>
    </source>
</evidence>
<protein>
    <submittedName>
        <fullName evidence="8">GtrA family protein</fullName>
    </submittedName>
</protein>
<sequence length="132" mass="14696">MADTEEKNKQNGLAVLGKYVGVSATQTIVEYATFAILHLLGVPSQVSNGIAVVCSATYNFVMNRNVTFKSSSNFTRSVVLFVLLWIWNFTFSTLLIGWMPDATGLSPYVVKFIAMACQFGWGYPLCKYVIFR</sequence>
<evidence type="ECO:0000256" key="3">
    <source>
        <dbReference type="ARBA" id="ARBA00022692"/>
    </source>
</evidence>
<keyword evidence="5 6" id="KW-0472">Membrane</keyword>
<evidence type="ECO:0000313" key="9">
    <source>
        <dbReference type="Proteomes" id="UP001195937"/>
    </source>
</evidence>
<reference evidence="8" key="1">
    <citation type="submission" date="2021-06" db="EMBL/GenBank/DDBJ databases">
        <title>Collection of gut derived symbiotic bacterial strains cultured from healthy donors.</title>
        <authorList>
            <person name="Lin H."/>
            <person name="Littmann E."/>
            <person name="Pamer E.G."/>
        </authorList>
    </citation>
    <scope>NUCLEOTIDE SEQUENCE</scope>
    <source>
        <strain evidence="8">MSK.19.9</strain>
    </source>
</reference>
<dbReference type="InterPro" id="IPR007267">
    <property type="entry name" value="GtrA_DPMS_TM"/>
</dbReference>
<dbReference type="InterPro" id="IPR051401">
    <property type="entry name" value="GtrA_CellWall_Glycosyl"/>
</dbReference>
<dbReference type="Pfam" id="PF04138">
    <property type="entry name" value="GtrA_DPMS_TM"/>
    <property type="match status" value="1"/>
</dbReference>
<comment type="similarity">
    <text evidence="2">Belongs to the GtrA family.</text>
</comment>
<evidence type="ECO:0000256" key="6">
    <source>
        <dbReference type="SAM" id="Phobius"/>
    </source>
</evidence>
<dbReference type="AlphaFoldDB" id="A0A2N0SSJ5"/>
<gene>
    <name evidence="8" type="ORF">KSW34_05615</name>
</gene>